<feature type="transmembrane region" description="Helical" evidence="1">
    <location>
        <begin position="60"/>
        <end position="87"/>
    </location>
</feature>
<keyword evidence="1" id="KW-1133">Transmembrane helix</keyword>
<evidence type="ECO:0000256" key="1">
    <source>
        <dbReference type="SAM" id="Phobius"/>
    </source>
</evidence>
<dbReference type="Proteomes" id="UP001280121">
    <property type="component" value="Unassembled WGS sequence"/>
</dbReference>
<evidence type="ECO:0000313" key="2">
    <source>
        <dbReference type="EMBL" id="KAK2652113.1"/>
    </source>
</evidence>
<keyword evidence="1" id="KW-0812">Transmembrane</keyword>
<gene>
    <name evidence="2" type="ORF">Ddye_011969</name>
</gene>
<comment type="caution">
    <text evidence="2">The sequence shown here is derived from an EMBL/GenBank/DDBJ whole genome shotgun (WGS) entry which is preliminary data.</text>
</comment>
<protein>
    <submittedName>
        <fullName evidence="2">Uncharacterized protein</fullName>
    </submittedName>
</protein>
<sequence>MATSSLPTALVTAMTLSSLTDNASSSLFSISPGFYIWVLRVQNLDYQIKMPHRTRPMTALLVFTGLNVVLVSTISPVYDFVCFHPFWERRRERCRQEREATALAQDLRGAELPDLVAKGEAPPHGKAGYGNLTTIAICNSLPLHLLQLPTCSLSLFYLVSKTFHCL</sequence>
<dbReference type="EMBL" id="JANJYI010000004">
    <property type="protein sequence ID" value="KAK2652113.1"/>
    <property type="molecule type" value="Genomic_DNA"/>
</dbReference>
<name>A0AAD9X3F4_9ROSI</name>
<reference evidence="2" key="1">
    <citation type="journal article" date="2023" name="Plant J.">
        <title>Genome sequences and population genomics provide insights into the demographic history, inbreeding, and mutation load of two 'living fossil' tree species of Dipteronia.</title>
        <authorList>
            <person name="Feng Y."/>
            <person name="Comes H.P."/>
            <person name="Chen J."/>
            <person name="Zhu S."/>
            <person name="Lu R."/>
            <person name="Zhang X."/>
            <person name="Li P."/>
            <person name="Qiu J."/>
            <person name="Olsen K.M."/>
            <person name="Qiu Y."/>
        </authorList>
    </citation>
    <scope>NUCLEOTIDE SEQUENCE</scope>
    <source>
        <strain evidence="2">KIB01</strain>
    </source>
</reference>
<dbReference type="AlphaFoldDB" id="A0AAD9X3F4"/>
<accession>A0AAD9X3F4</accession>
<evidence type="ECO:0000313" key="3">
    <source>
        <dbReference type="Proteomes" id="UP001280121"/>
    </source>
</evidence>
<dbReference type="PANTHER" id="PTHR36392:SF1">
    <property type="entry name" value="TRANSMEMBRANE PROTEIN"/>
    <property type="match status" value="1"/>
</dbReference>
<keyword evidence="1" id="KW-0472">Membrane</keyword>
<feature type="transmembrane region" description="Helical" evidence="1">
    <location>
        <begin position="23"/>
        <end position="39"/>
    </location>
</feature>
<keyword evidence="3" id="KW-1185">Reference proteome</keyword>
<proteinExistence type="predicted"/>
<dbReference type="PANTHER" id="PTHR36392">
    <property type="entry name" value="TRANSMEMBRANE PROTEIN"/>
    <property type="match status" value="1"/>
</dbReference>
<organism evidence="2 3">
    <name type="scientific">Dipteronia dyeriana</name>
    <dbReference type="NCBI Taxonomy" id="168575"/>
    <lineage>
        <taxon>Eukaryota</taxon>
        <taxon>Viridiplantae</taxon>
        <taxon>Streptophyta</taxon>
        <taxon>Embryophyta</taxon>
        <taxon>Tracheophyta</taxon>
        <taxon>Spermatophyta</taxon>
        <taxon>Magnoliopsida</taxon>
        <taxon>eudicotyledons</taxon>
        <taxon>Gunneridae</taxon>
        <taxon>Pentapetalae</taxon>
        <taxon>rosids</taxon>
        <taxon>malvids</taxon>
        <taxon>Sapindales</taxon>
        <taxon>Sapindaceae</taxon>
        <taxon>Hippocastanoideae</taxon>
        <taxon>Acereae</taxon>
        <taxon>Dipteronia</taxon>
    </lineage>
</organism>